<dbReference type="EMBL" id="UINC01182684">
    <property type="protein sequence ID" value="SVD93031.1"/>
    <property type="molecule type" value="Genomic_DNA"/>
</dbReference>
<sequence length="75" mass="8453">MTICPRCQLTELADDLGQNALSRLDNDTYVCSPCGSDESILDVAGVGQRESWPIKRPLMDWEMLMTFTKSVDVER</sequence>
<accession>A0A382ZBZ3</accession>
<name>A0A382ZBZ3_9ZZZZ</name>
<evidence type="ECO:0000313" key="1">
    <source>
        <dbReference type="EMBL" id="SVD93031.1"/>
    </source>
</evidence>
<proteinExistence type="predicted"/>
<gene>
    <name evidence="1" type="ORF">METZ01_LOCUS445885</name>
</gene>
<dbReference type="AlphaFoldDB" id="A0A382ZBZ3"/>
<protein>
    <submittedName>
        <fullName evidence="1">Uncharacterized protein</fullName>
    </submittedName>
</protein>
<organism evidence="1">
    <name type="scientific">marine metagenome</name>
    <dbReference type="NCBI Taxonomy" id="408172"/>
    <lineage>
        <taxon>unclassified sequences</taxon>
        <taxon>metagenomes</taxon>
        <taxon>ecological metagenomes</taxon>
    </lineage>
</organism>
<reference evidence="1" key="1">
    <citation type="submission" date="2018-05" db="EMBL/GenBank/DDBJ databases">
        <authorList>
            <person name="Lanie J.A."/>
            <person name="Ng W.-L."/>
            <person name="Kazmierczak K.M."/>
            <person name="Andrzejewski T.M."/>
            <person name="Davidsen T.M."/>
            <person name="Wayne K.J."/>
            <person name="Tettelin H."/>
            <person name="Glass J.I."/>
            <person name="Rusch D."/>
            <person name="Podicherti R."/>
            <person name="Tsui H.-C.T."/>
            <person name="Winkler M.E."/>
        </authorList>
    </citation>
    <scope>NUCLEOTIDE SEQUENCE</scope>
</reference>